<gene>
    <name evidence="1" type="ORF">Ani05nite_54530</name>
</gene>
<evidence type="ECO:0000313" key="1">
    <source>
        <dbReference type="EMBL" id="GIE51919.1"/>
    </source>
</evidence>
<comment type="caution">
    <text evidence="1">The sequence shown here is derived from an EMBL/GenBank/DDBJ whole genome shotgun (WGS) entry which is preliminary data.</text>
</comment>
<organism evidence="1 2">
    <name type="scientific">Actinoplanes nipponensis</name>
    <dbReference type="NCBI Taxonomy" id="135950"/>
    <lineage>
        <taxon>Bacteria</taxon>
        <taxon>Bacillati</taxon>
        <taxon>Actinomycetota</taxon>
        <taxon>Actinomycetes</taxon>
        <taxon>Micromonosporales</taxon>
        <taxon>Micromonosporaceae</taxon>
        <taxon>Actinoplanes</taxon>
    </lineage>
</organism>
<evidence type="ECO:0000313" key="2">
    <source>
        <dbReference type="Proteomes" id="UP000647172"/>
    </source>
</evidence>
<proteinExistence type="predicted"/>
<accession>A0A919MJK7</accession>
<dbReference type="AlphaFoldDB" id="A0A919MJK7"/>
<name>A0A919MJK7_9ACTN</name>
<dbReference type="Proteomes" id="UP000647172">
    <property type="component" value="Unassembled WGS sequence"/>
</dbReference>
<keyword evidence="2" id="KW-1185">Reference proteome</keyword>
<dbReference type="RefSeq" id="WP_203772885.1">
    <property type="nucleotide sequence ID" value="NZ_BAAAYJ010000085.1"/>
</dbReference>
<sequence length="176" mass="18979">MADPFTLGAVGGVVLSEAIKFLYGQAGELIKLRREKRVKKTTTDAQVFATPTELQEPDPELAAHFEPDLRELRHALADYADGVDPVETSDRALIDAVGALRNILEIVYHRDLTLRGESRQTANADVTGEARVREVAGYVAAVRAGRLVSGSVRGRLEAERVEAGGEAIGVDVDSVE</sequence>
<reference evidence="1" key="1">
    <citation type="submission" date="2021-01" db="EMBL/GenBank/DDBJ databases">
        <title>Whole genome shotgun sequence of Actinoplanes nipponensis NBRC 14063.</title>
        <authorList>
            <person name="Komaki H."/>
            <person name="Tamura T."/>
        </authorList>
    </citation>
    <scope>NUCLEOTIDE SEQUENCE</scope>
    <source>
        <strain evidence="1">NBRC 14063</strain>
    </source>
</reference>
<protein>
    <submittedName>
        <fullName evidence="1">Uncharacterized protein</fullName>
    </submittedName>
</protein>
<dbReference type="EMBL" id="BOMQ01000063">
    <property type="protein sequence ID" value="GIE51919.1"/>
    <property type="molecule type" value="Genomic_DNA"/>
</dbReference>